<keyword evidence="1" id="KW-0966">Cell projection</keyword>
<dbReference type="Proteomes" id="UP001195660">
    <property type="component" value="Unassembled WGS sequence"/>
</dbReference>
<dbReference type="PANTHER" id="PTHR30288:SF0">
    <property type="entry name" value="FLAGELLAR HOOK-ASSOCIATED PROTEIN 2"/>
    <property type="match status" value="1"/>
</dbReference>
<keyword evidence="2" id="KW-1185">Reference proteome</keyword>
<keyword evidence="1" id="KW-0282">Flagellum</keyword>
<gene>
    <name evidence="1" type="primary">fliD</name>
    <name evidence="1" type="ORF">GM173_10440</name>
</gene>
<name>A0ABS2CCX0_9NEIS</name>
<sequence length="477" mass="49683">MLSTIGTRTDWSAVRNNAIASPAQAGGGGLSATQIYQINQLDAVRKIGPSALSASASYFSPQNNSSFNPGGSSDVRLSAAARTQSSLAEFKKTLETVTLNLTAPLQAQVSSSVSSSISNSDAKVLSAKALQGGKTQAALDIEVQQLAQSQQIQSKNFTPADVTVGTGKLTIQSGELTATGGQVSGGRVVTITIDGRNNTLAGIAEAINRSDAKVSAQVVRDASGSRLQLTGQETGAANAFTVSVQDGDDNNNTDESGLSALRFDAVSTPPNRLAQDAKLRIGERDVIAQSNTVSDSSSNLQLQLFTEGKASVALSRDSAAVTSKAVDLVANYNKVREQLLAIDDSSARRELKNLDDSFKGLSVNTGGERLVSADLGLSRDVTGKLFINETRLSQQALSKPEASNDLINTAVDKLSTQLNASLNERGSLVSTIKVIRDSRGVQAGVSSLLQSFGSGGDIMLNRRATGGIQQYLLVAGF</sequence>
<keyword evidence="1" id="KW-0969">Cilium</keyword>
<comment type="caution">
    <text evidence="1">The sequence shown here is derived from an EMBL/GenBank/DDBJ whole genome shotgun (WGS) entry which is preliminary data.</text>
</comment>
<protein>
    <submittedName>
        <fullName evidence="1">Flagellar filament capping protein FliD</fullName>
    </submittedName>
</protein>
<dbReference type="PANTHER" id="PTHR30288">
    <property type="entry name" value="FLAGELLAR CAP/ASSEMBLY PROTEIN FLID"/>
    <property type="match status" value="1"/>
</dbReference>
<evidence type="ECO:0000313" key="2">
    <source>
        <dbReference type="Proteomes" id="UP001195660"/>
    </source>
</evidence>
<organism evidence="1 2">
    <name type="scientific">Deefgea chitinilytica</name>
    <dbReference type="NCBI Taxonomy" id="570276"/>
    <lineage>
        <taxon>Bacteria</taxon>
        <taxon>Pseudomonadati</taxon>
        <taxon>Pseudomonadota</taxon>
        <taxon>Betaproteobacteria</taxon>
        <taxon>Neisseriales</taxon>
        <taxon>Chitinibacteraceae</taxon>
        <taxon>Deefgea</taxon>
    </lineage>
</organism>
<accession>A0ABS2CCX0</accession>
<evidence type="ECO:0000313" key="1">
    <source>
        <dbReference type="EMBL" id="MBM5571994.1"/>
    </source>
</evidence>
<reference evidence="1 2" key="1">
    <citation type="submission" date="2019-11" db="EMBL/GenBank/DDBJ databases">
        <title>Novel Deefgea species.</title>
        <authorList>
            <person name="Han J.-H."/>
        </authorList>
    </citation>
    <scope>NUCLEOTIDE SEQUENCE [LARGE SCALE GENOMIC DNA]</scope>
    <source>
        <strain evidence="1 2">LMG 24817</strain>
    </source>
</reference>
<dbReference type="InterPro" id="IPR040026">
    <property type="entry name" value="FliD"/>
</dbReference>
<dbReference type="EMBL" id="WOFE01000004">
    <property type="protein sequence ID" value="MBM5571994.1"/>
    <property type="molecule type" value="Genomic_DNA"/>
</dbReference>
<proteinExistence type="predicted"/>
<dbReference type="RefSeq" id="WP_203571327.1">
    <property type="nucleotide sequence ID" value="NZ_WOFE01000004.1"/>
</dbReference>